<dbReference type="OrthoDB" id="9773531at2"/>
<dbReference type="PATRIC" id="fig|1379739.3.peg.1683"/>
<keyword evidence="1" id="KW-0472">Membrane</keyword>
<comment type="caution">
    <text evidence="2">The sequence shown here is derived from an EMBL/GenBank/DDBJ whole genome shotgun (WGS) entry which is preliminary data.</text>
</comment>
<dbReference type="GO" id="GO:0005829">
    <property type="term" value="C:cytosol"/>
    <property type="evidence" value="ECO:0007669"/>
    <property type="project" value="TreeGrafter"/>
</dbReference>
<dbReference type="GO" id="GO:1900376">
    <property type="term" value="P:regulation of secondary metabolite biosynthetic process"/>
    <property type="evidence" value="ECO:0007669"/>
    <property type="project" value="TreeGrafter"/>
</dbReference>
<dbReference type="PANTHER" id="PTHR33202">
    <property type="entry name" value="ZINC UPTAKE REGULATION PROTEIN"/>
    <property type="match status" value="1"/>
</dbReference>
<keyword evidence="2" id="KW-0378">Hydrolase</keyword>
<dbReference type="InterPro" id="IPR055151">
    <property type="entry name" value="GH113"/>
</dbReference>
<dbReference type="GO" id="GO:0003700">
    <property type="term" value="F:DNA-binding transcription factor activity"/>
    <property type="evidence" value="ECO:0007669"/>
    <property type="project" value="InterPro"/>
</dbReference>
<accession>A0A0D0ZXF2</accession>
<dbReference type="HOGENOM" id="CLU_064901_0_0_9"/>
<dbReference type="SUPFAM" id="SSF51445">
    <property type="entry name" value="(Trans)glycosidases"/>
    <property type="match status" value="1"/>
</dbReference>
<dbReference type="RefSeq" id="WP_003486901.1">
    <property type="nucleotide sequence ID" value="NZ_JXSU01000007.1"/>
</dbReference>
<evidence type="ECO:0000256" key="1">
    <source>
        <dbReference type="SAM" id="Phobius"/>
    </source>
</evidence>
<dbReference type="InterPro" id="IPR002481">
    <property type="entry name" value="FUR"/>
</dbReference>
<keyword evidence="1" id="KW-1133">Transmembrane helix</keyword>
<feature type="transmembrane region" description="Helical" evidence="1">
    <location>
        <begin position="6"/>
        <end position="26"/>
    </location>
</feature>
<reference evidence="2 3" key="1">
    <citation type="submission" date="2014-06" db="EMBL/GenBank/DDBJ databases">
        <title>Genome characterization of distinct group I Clostridium botulinum lineages.</title>
        <authorList>
            <person name="Giordani F."/>
            <person name="Anselmo A."/>
            <person name="Fillo S."/>
            <person name="Palozzi A.M."/>
            <person name="Fortunato A."/>
            <person name="Gentile B."/>
            <person name="Ciammaruconi A."/>
            <person name="Anniballi F."/>
            <person name="De Medici D."/>
            <person name="Lista F."/>
        </authorList>
    </citation>
    <scope>NUCLEOTIDE SEQUENCE [LARGE SCALE GENOMIC DNA]</scope>
    <source>
        <strain evidence="2 3">B2 450</strain>
    </source>
</reference>
<keyword evidence="1" id="KW-0812">Transmembrane</keyword>
<dbReference type="Proteomes" id="UP000032250">
    <property type="component" value="Unassembled WGS sequence"/>
</dbReference>
<dbReference type="GO" id="GO:0016787">
    <property type="term" value="F:hydrolase activity"/>
    <property type="evidence" value="ECO:0007669"/>
    <property type="project" value="UniProtKB-KW"/>
</dbReference>
<dbReference type="Pfam" id="PF22612">
    <property type="entry name" value="GH113"/>
    <property type="match status" value="1"/>
</dbReference>
<proteinExistence type="predicted"/>
<sequence length="364" mass="43229">MKKNKYIIWISIILIFIYVLNLNPIVHGEINKIKNNFYGKTLNDKFEVKIKSGNLSTDYDINQTLEDINKLGINTINIPVVINIKNLSSSNMSVDKESEKKAIELIKKLRWKKINIILEPYPWIDNGNLYETEWNPNNKKQFFKNWQNNVLKVLIDNIAVPYHVDALNVASNFVYIEDEQEQWCNTIDFARKYYKGLITYRTCWWYTAHWEPETKEKYQKKLNNKLFSKVDFISVAAYFELTDKDTNTVEELVDAIDNVKKNDRRQNIKKELYHLNEKWHKPIFFGELGFPRKNKAASEPWNPMPSKLSNNEEQARCFEAYRRVFEKEPWLLGFSIFAIGENSEGKNFYPSEETTKVIKKWYSK</sequence>
<name>A0A0D0ZXF2_CLOBO</name>
<dbReference type="EMBL" id="JXSU01000007">
    <property type="protein sequence ID" value="KIS23298.1"/>
    <property type="molecule type" value="Genomic_DNA"/>
</dbReference>
<dbReference type="GO" id="GO:0008270">
    <property type="term" value="F:zinc ion binding"/>
    <property type="evidence" value="ECO:0007669"/>
    <property type="project" value="TreeGrafter"/>
</dbReference>
<dbReference type="PANTHER" id="PTHR33202:SF2">
    <property type="entry name" value="FERRIC UPTAKE REGULATION PROTEIN"/>
    <property type="match status" value="1"/>
</dbReference>
<evidence type="ECO:0000313" key="3">
    <source>
        <dbReference type="Proteomes" id="UP000032250"/>
    </source>
</evidence>
<dbReference type="GO" id="GO:0000976">
    <property type="term" value="F:transcription cis-regulatory region binding"/>
    <property type="evidence" value="ECO:0007669"/>
    <property type="project" value="TreeGrafter"/>
</dbReference>
<protein>
    <submittedName>
        <fullName evidence="2">Hydrolase</fullName>
    </submittedName>
</protein>
<dbReference type="CDD" id="cd19608">
    <property type="entry name" value="GH113_mannanase-like"/>
    <property type="match status" value="1"/>
</dbReference>
<evidence type="ECO:0000313" key="2">
    <source>
        <dbReference type="EMBL" id="KIS23298.1"/>
    </source>
</evidence>
<dbReference type="InterPro" id="IPR017853">
    <property type="entry name" value="GH"/>
</dbReference>
<dbReference type="AlphaFoldDB" id="A0A0D0ZXF2"/>
<organism evidence="2 3">
    <name type="scientific">Clostridium botulinum B2 450</name>
    <dbReference type="NCBI Taxonomy" id="1379739"/>
    <lineage>
        <taxon>Bacteria</taxon>
        <taxon>Bacillati</taxon>
        <taxon>Bacillota</taxon>
        <taxon>Clostridia</taxon>
        <taxon>Eubacteriales</taxon>
        <taxon>Clostridiaceae</taxon>
        <taxon>Clostridium</taxon>
    </lineage>
</organism>
<dbReference type="GO" id="GO:0045892">
    <property type="term" value="P:negative regulation of DNA-templated transcription"/>
    <property type="evidence" value="ECO:0007669"/>
    <property type="project" value="TreeGrafter"/>
</dbReference>
<dbReference type="Gene3D" id="3.20.20.80">
    <property type="entry name" value="Glycosidases"/>
    <property type="match status" value="1"/>
</dbReference>
<gene>
    <name evidence="2" type="ORF">N495_06745</name>
</gene>